<dbReference type="Pfam" id="PF03496">
    <property type="entry name" value="ADPrib_exo_Tox"/>
    <property type="match status" value="1"/>
</dbReference>
<sequence length="542" mass="62721">MISKKKLQYLLLTQRLHQLYVVKRDISFNHLFKHTNKADKSIDSYKDKLLNNIIDGNKIGNSKKIAENIIDTALQGQANTLMKKRSKIIQGSVDQTVGDYSKILSSRFDSDAYKLKAKIEAESKLSDSEIKKKYGELYRKNAKNIVRDALHTNQSRMSFLHALDKGYKYKVWMNGRARQHRIWHRANFIESVPIDDYFIITGSYRTEMMYPGDLAGGAENVANCRCWLSYTNSTPSNLKSKSSFNIPSNSYLHGKNKSSSNQNSLKITSKIKNKIIRTISNIGNKIKNTGSKITENVKRKTVMINISSKPKQNSKRDFSKFKLNESITKFSKAKNKAVKIGNKTVYGVGESSKDKLAFEYKYGIKKEDLTSEEYKFIKAYSDEGYYSLNNYFREIKGELNPVKRWRIKRKYSKLWEQDLANSKYYISFNKAIKSSKSVFKKGKILEESLVVVRRQKSPMTKFVEGDNYHSDSFLSTSISENVKPEEYGEYINYIVIPKGIKILYIEGITETPQEFEILFDKNVDLRLIREKSEFIAHWEMIS</sequence>
<proteinExistence type="predicted"/>
<protein>
    <recommendedName>
        <fullName evidence="1">ADP ribosyltransferase domain-containing protein</fullName>
    </recommendedName>
</protein>
<feature type="domain" description="ADP ribosyltransferase" evidence="1">
    <location>
        <begin position="362"/>
        <end position="527"/>
    </location>
</feature>
<dbReference type="Gene3D" id="3.90.176.10">
    <property type="entry name" value="Toxin ADP-ribosyltransferase, Chain A, domain 1"/>
    <property type="match status" value="1"/>
</dbReference>
<dbReference type="EMBL" id="PP537965">
    <property type="protein sequence ID" value="XCD08685.1"/>
    <property type="molecule type" value="Genomic_DNA"/>
</dbReference>
<evidence type="ECO:0000259" key="1">
    <source>
        <dbReference type="Pfam" id="PF03496"/>
    </source>
</evidence>
<dbReference type="SUPFAM" id="SSF56399">
    <property type="entry name" value="ADP-ribosylation"/>
    <property type="match status" value="1"/>
</dbReference>
<organism evidence="2">
    <name type="scientific">Methanobrevibacter smithii tailed virus 1</name>
    <dbReference type="NCBI Taxonomy" id="3148917"/>
    <lineage>
        <taxon>Viruses</taxon>
        <taxon>Duplodnaviria</taxon>
        <taxon>Heunggongvirae</taxon>
        <taxon>Uroviricota</taxon>
        <taxon>Caudoviricetes</taxon>
        <taxon>Methanobavirales</taxon>
        <taxon>Usuviridae</taxon>
        <taxon>Manusuvirus</taxon>
        <taxon>Manusuvirus methanobrevibacteri</taxon>
    </lineage>
</organism>
<name>A0AAU8BB07_9CAUD</name>
<reference evidence="2" key="1">
    <citation type="submission" date="2024-03" db="EMBL/GenBank/DDBJ databases">
        <title>Archaeal virus exists in stable equilibrium with its dominant human gut methanogen host.</title>
        <authorList>
            <person name="Baquero D.P."/>
            <person name="Medvedeva S."/>
            <person name="Martin-Gallausiaux C."/>
            <person name="Pende N."/>
            <person name="Sartori-Rupp A."/>
            <person name="Tachon S."/>
            <person name="Pedron T."/>
            <person name="Debarbieux L."/>
            <person name="Borrel G."/>
            <person name="Gribaldo S."/>
            <person name="Krupovic M."/>
        </authorList>
    </citation>
    <scope>NUCLEOTIDE SEQUENCE</scope>
</reference>
<dbReference type="InterPro" id="IPR003540">
    <property type="entry name" value="ADP-ribosyltransferase"/>
</dbReference>
<dbReference type="GO" id="GO:0005576">
    <property type="term" value="C:extracellular region"/>
    <property type="evidence" value="ECO:0007669"/>
    <property type="project" value="InterPro"/>
</dbReference>
<accession>A0AAU8BB07</accession>
<evidence type="ECO:0000313" key="2">
    <source>
        <dbReference type="EMBL" id="XCD08685.1"/>
    </source>
</evidence>
<dbReference type="PROSITE" id="PS51996">
    <property type="entry name" value="TR_MART"/>
    <property type="match status" value="1"/>
</dbReference>